<dbReference type="Gene3D" id="3.40.50.150">
    <property type="entry name" value="Vaccinia Virus protein VP39"/>
    <property type="match status" value="1"/>
</dbReference>
<dbReference type="Proteomes" id="UP000093482">
    <property type="component" value="Unassembled WGS sequence"/>
</dbReference>
<keyword evidence="3" id="KW-0489">Methyltransferase</keyword>
<sequence length="245" mass="28067">MRSYERFAHVYDELMTDIPYDEYVEWVMQLAPCETHKKLLDIGCGTGVLAAMFAQAGYDVAGIDLSEDMLAVAQERFSAIGLHIPLYAMSMDELDGFSDIDVAVIPIDSINYVRETEAVKQTFARIYDALREGGQLLFDVHSTFKTDDIFLDGPFTYDDGDITYVWHTEPTDEPHAVASNITFFVRTEDDLFERFDEEHYQRTYDVAQYVAWLTELGYKHISVTADWSNEAPSDDSERIFIRAVK</sequence>
<dbReference type="EMBL" id="MATO01000001">
    <property type="protein sequence ID" value="OCS94620.1"/>
    <property type="molecule type" value="Genomic_DNA"/>
</dbReference>
<dbReference type="GO" id="GO:0032259">
    <property type="term" value="P:methylation"/>
    <property type="evidence" value="ECO:0007669"/>
    <property type="project" value="UniProtKB-KW"/>
</dbReference>
<dbReference type="CDD" id="cd02440">
    <property type="entry name" value="AdoMet_MTases"/>
    <property type="match status" value="1"/>
</dbReference>
<dbReference type="SUPFAM" id="SSF53335">
    <property type="entry name" value="S-adenosyl-L-methionine-dependent methyltransferases"/>
    <property type="match status" value="1"/>
</dbReference>
<reference evidence="3 4" key="1">
    <citation type="submission" date="2016-07" db="EMBL/GenBank/DDBJ databases">
        <title>Caryophanon latum genome sequencing.</title>
        <authorList>
            <person name="Verma A."/>
            <person name="Pal Y."/>
            <person name="Krishnamurthi S."/>
        </authorList>
    </citation>
    <scope>NUCLEOTIDE SEQUENCE [LARGE SCALE GENOMIC DNA]</scope>
    <source>
        <strain evidence="3 4">DSM 14151</strain>
    </source>
</reference>
<evidence type="ECO:0000256" key="1">
    <source>
        <dbReference type="ARBA" id="ARBA00022679"/>
    </source>
</evidence>
<dbReference type="GO" id="GO:0008168">
    <property type="term" value="F:methyltransferase activity"/>
    <property type="evidence" value="ECO:0007669"/>
    <property type="project" value="UniProtKB-KW"/>
</dbReference>
<dbReference type="RefSeq" id="WP_066460941.1">
    <property type="nucleotide sequence ID" value="NZ_MATO01000001.1"/>
</dbReference>
<accession>A0A1C0Z5U0</accession>
<keyword evidence="4" id="KW-1185">Reference proteome</keyword>
<gene>
    <name evidence="3" type="ORF">A6K76_00165</name>
</gene>
<dbReference type="PANTHER" id="PTHR43861">
    <property type="entry name" value="TRANS-ACONITATE 2-METHYLTRANSFERASE-RELATED"/>
    <property type="match status" value="1"/>
</dbReference>
<dbReference type="InterPro" id="IPR041698">
    <property type="entry name" value="Methyltransf_25"/>
</dbReference>
<organism evidence="3 4">
    <name type="scientific">Caryophanon latum</name>
    <dbReference type="NCBI Taxonomy" id="33977"/>
    <lineage>
        <taxon>Bacteria</taxon>
        <taxon>Bacillati</taxon>
        <taxon>Bacillota</taxon>
        <taxon>Bacilli</taxon>
        <taxon>Bacillales</taxon>
        <taxon>Caryophanaceae</taxon>
        <taxon>Caryophanon</taxon>
    </lineage>
</organism>
<evidence type="ECO:0000259" key="2">
    <source>
        <dbReference type="Pfam" id="PF13649"/>
    </source>
</evidence>
<evidence type="ECO:0000313" key="4">
    <source>
        <dbReference type="Proteomes" id="UP000093482"/>
    </source>
</evidence>
<dbReference type="OrthoDB" id="9811589at2"/>
<keyword evidence="1 3" id="KW-0808">Transferase</keyword>
<comment type="caution">
    <text evidence="3">The sequence shown here is derived from an EMBL/GenBank/DDBJ whole genome shotgun (WGS) entry which is preliminary data.</text>
</comment>
<name>A0A1C0Z5U0_9BACL</name>
<dbReference type="InterPro" id="IPR029063">
    <property type="entry name" value="SAM-dependent_MTases_sf"/>
</dbReference>
<dbReference type="AlphaFoldDB" id="A0A1C0Z5U0"/>
<feature type="domain" description="Methyltransferase" evidence="2">
    <location>
        <begin position="40"/>
        <end position="134"/>
    </location>
</feature>
<proteinExistence type="predicted"/>
<evidence type="ECO:0000313" key="3">
    <source>
        <dbReference type="EMBL" id="OCS94620.1"/>
    </source>
</evidence>
<dbReference type="Pfam" id="PF13649">
    <property type="entry name" value="Methyltransf_25"/>
    <property type="match status" value="1"/>
</dbReference>
<dbReference type="Gene3D" id="2.20.25.110">
    <property type="entry name" value="S-adenosyl-L-methionine-dependent methyltransferases"/>
    <property type="match status" value="1"/>
</dbReference>
<protein>
    <submittedName>
        <fullName evidence="3">Methyltransferase</fullName>
    </submittedName>
</protein>